<dbReference type="PANTHER" id="PTHR42784">
    <property type="entry name" value="PYRANOSE 2-OXIDASE"/>
    <property type="match status" value="1"/>
</dbReference>
<evidence type="ECO:0000259" key="8">
    <source>
        <dbReference type="Pfam" id="PF05199"/>
    </source>
</evidence>
<dbReference type="InterPro" id="IPR036188">
    <property type="entry name" value="FAD/NAD-bd_sf"/>
</dbReference>
<evidence type="ECO:0000256" key="1">
    <source>
        <dbReference type="ARBA" id="ARBA00001974"/>
    </source>
</evidence>
<evidence type="ECO:0000256" key="5">
    <source>
        <dbReference type="ARBA" id="ARBA00023002"/>
    </source>
</evidence>
<comment type="cofactor">
    <cofactor evidence="1">
        <name>FAD</name>
        <dbReference type="ChEBI" id="CHEBI:57692"/>
    </cofactor>
</comment>
<dbReference type="PANTHER" id="PTHR42784:SF1">
    <property type="entry name" value="PYRANOSE 2-OXIDASE"/>
    <property type="match status" value="1"/>
</dbReference>
<dbReference type="GO" id="GO:0016614">
    <property type="term" value="F:oxidoreductase activity, acting on CH-OH group of donors"/>
    <property type="evidence" value="ECO:0007669"/>
    <property type="project" value="InterPro"/>
</dbReference>
<dbReference type="InterPro" id="IPR000172">
    <property type="entry name" value="GMC_OxRdtase_N"/>
</dbReference>
<feature type="domain" description="Glucose-methanol-choline oxidoreductase N-terminal" evidence="7">
    <location>
        <begin position="221"/>
        <end position="287"/>
    </location>
</feature>
<dbReference type="InterPro" id="IPR007867">
    <property type="entry name" value="GMC_OxRtase_C"/>
</dbReference>
<comment type="caution">
    <text evidence="9">The sequence shown here is derived from an EMBL/GenBank/DDBJ whole genome shotgun (WGS) entry which is preliminary data.</text>
</comment>
<dbReference type="Pfam" id="PF00732">
    <property type="entry name" value="GMC_oxred_N"/>
    <property type="match status" value="1"/>
</dbReference>
<dbReference type="AlphaFoldDB" id="A0A5N0V6T4"/>
<dbReference type="EMBL" id="VMNW02000020">
    <property type="protein sequence ID" value="KAA9160741.1"/>
    <property type="molecule type" value="Genomic_DNA"/>
</dbReference>
<keyword evidence="10" id="KW-1185">Reference proteome</keyword>
<gene>
    <name evidence="9" type="ORF">FPZ12_016485</name>
</gene>
<evidence type="ECO:0000256" key="3">
    <source>
        <dbReference type="ARBA" id="ARBA00022630"/>
    </source>
</evidence>
<evidence type="ECO:0000313" key="10">
    <source>
        <dbReference type="Proteomes" id="UP000319769"/>
    </source>
</evidence>
<dbReference type="SUPFAM" id="SSF51905">
    <property type="entry name" value="FAD/NAD(P)-binding domain"/>
    <property type="match status" value="1"/>
</dbReference>
<dbReference type="GO" id="GO:0050660">
    <property type="term" value="F:flavin adenine dinucleotide binding"/>
    <property type="evidence" value="ECO:0007669"/>
    <property type="project" value="InterPro"/>
</dbReference>
<name>A0A5N0V6T4_9PSEU</name>
<feature type="domain" description="Glucose-methanol-choline oxidoreductase C-terminal" evidence="8">
    <location>
        <begin position="372"/>
        <end position="488"/>
    </location>
</feature>
<evidence type="ECO:0000259" key="7">
    <source>
        <dbReference type="Pfam" id="PF00732"/>
    </source>
</evidence>
<dbReference type="SUPFAM" id="SSF54373">
    <property type="entry name" value="FAD-linked reductases, C-terminal domain"/>
    <property type="match status" value="1"/>
</dbReference>
<reference evidence="9" key="1">
    <citation type="submission" date="2019-09" db="EMBL/GenBank/DDBJ databases">
        <authorList>
            <person name="Teo W.F.A."/>
            <person name="Duangmal K."/>
        </authorList>
    </citation>
    <scope>NUCLEOTIDE SEQUENCE [LARGE SCALE GENOMIC DNA]</scope>
    <source>
        <strain evidence="9">K81G1</strain>
    </source>
</reference>
<comment type="similarity">
    <text evidence="2">Belongs to the GMC oxidoreductase family.</text>
</comment>
<keyword evidence="4" id="KW-0274">FAD</keyword>
<dbReference type="InterPro" id="IPR051473">
    <property type="entry name" value="P2Ox-like"/>
</dbReference>
<evidence type="ECO:0000256" key="2">
    <source>
        <dbReference type="ARBA" id="ARBA00010790"/>
    </source>
</evidence>
<dbReference type="Proteomes" id="UP000319769">
    <property type="component" value="Unassembled WGS sequence"/>
</dbReference>
<accession>A0A5N0V6T4</accession>
<protein>
    <recommendedName>
        <fullName evidence="11">FAD-binding protein</fullName>
    </recommendedName>
</protein>
<evidence type="ECO:0000313" key="9">
    <source>
        <dbReference type="EMBL" id="KAA9160741.1"/>
    </source>
</evidence>
<keyword evidence="5" id="KW-0560">Oxidoreductase</keyword>
<evidence type="ECO:0008006" key="11">
    <source>
        <dbReference type="Google" id="ProtNLM"/>
    </source>
</evidence>
<evidence type="ECO:0000256" key="6">
    <source>
        <dbReference type="SAM" id="MobiDB-lite"/>
    </source>
</evidence>
<feature type="region of interest" description="Disordered" evidence="6">
    <location>
        <begin position="176"/>
        <end position="201"/>
    </location>
</feature>
<proteinExistence type="inferred from homology"/>
<dbReference type="Pfam" id="PF05199">
    <property type="entry name" value="GMC_oxred_C"/>
    <property type="match status" value="1"/>
</dbReference>
<sequence>MTGFDLIVIGSGPTGSAVARTVADTGPRARVLMVEAGPRLAGTLGGSVRNLVGDERTAAEAASEIPGEHPEASGPFARPGARSGTSYISNGRSYGNPFSGMPAAVMSANVGGLGVHWTGACPRPGGSERIGFLPAGQMNDLFEEAERLLHVTQDAYPMTQLRSTVERELGNVFDEGRPRDRRVQPMPLAAEPTPSGRPRWVGTDTILGTLAHRHPRFELRDCTLAERLIISGDRVIGVRLRDLRTGDVTKVTADAVAVAGDPFRTPQLLWASGIRPDALGRHLNDQPQIMCGIHLDPALLDGEFAASTAEHEREMLSGVSWIPFHEPGYPFHGQIMQREASPMGFGDTADGDARPVVGLGCFTTKEIRAEDRVTFSETETDAFGMPRPVIHYELTARDHAAVDRAVEIVLGLVSRMGEPVPGGAPTLQPAGSSIHYQGSYRMSAADDGTGVVDPEGRVWGFENLFLAGNGVIPTATACNPTLTSVAIAVGSGRAIAKQLET</sequence>
<keyword evidence="3" id="KW-0285">Flavoprotein</keyword>
<organism evidence="9 10">
    <name type="scientific">Amycolatopsis acidicola</name>
    <dbReference type="NCBI Taxonomy" id="2596893"/>
    <lineage>
        <taxon>Bacteria</taxon>
        <taxon>Bacillati</taxon>
        <taxon>Actinomycetota</taxon>
        <taxon>Actinomycetes</taxon>
        <taxon>Pseudonocardiales</taxon>
        <taxon>Pseudonocardiaceae</taxon>
        <taxon>Amycolatopsis</taxon>
    </lineage>
</organism>
<dbReference type="RefSeq" id="WP_144748092.1">
    <property type="nucleotide sequence ID" value="NZ_VMNW02000020.1"/>
</dbReference>
<evidence type="ECO:0000256" key="4">
    <source>
        <dbReference type="ARBA" id="ARBA00022827"/>
    </source>
</evidence>
<feature type="region of interest" description="Disordered" evidence="6">
    <location>
        <begin position="59"/>
        <end position="80"/>
    </location>
</feature>
<dbReference type="Gene3D" id="3.50.50.60">
    <property type="entry name" value="FAD/NAD(P)-binding domain"/>
    <property type="match status" value="2"/>
</dbReference>
<dbReference type="OrthoDB" id="9798604at2"/>